<dbReference type="EMBL" id="BCWF01000039">
    <property type="protein sequence ID" value="GAT31156.1"/>
    <property type="molecule type" value="Genomic_DNA"/>
</dbReference>
<protein>
    <submittedName>
        <fullName evidence="2">Benomyl/methotrexate resistance protein</fullName>
    </submittedName>
</protein>
<evidence type="ECO:0000313" key="2">
    <source>
        <dbReference type="EMBL" id="GAT31156.1"/>
    </source>
</evidence>
<evidence type="ECO:0000256" key="1">
    <source>
        <dbReference type="SAM" id="Phobius"/>
    </source>
</evidence>
<proteinExistence type="predicted"/>
<reference evidence="3" key="2">
    <citation type="submission" date="2016-02" db="EMBL/GenBank/DDBJ databases">
        <title>Genome sequencing of Aspergillus luchuensis NBRC 4314.</title>
        <authorList>
            <person name="Yamada O."/>
        </authorList>
    </citation>
    <scope>NUCLEOTIDE SEQUENCE [LARGE SCALE GENOMIC DNA]</scope>
    <source>
        <strain evidence="3">RIB 2604</strain>
    </source>
</reference>
<evidence type="ECO:0000313" key="3">
    <source>
        <dbReference type="Proteomes" id="UP000075230"/>
    </source>
</evidence>
<organism evidence="2 3">
    <name type="scientific">Aspergillus kawachii</name>
    <name type="common">White koji mold</name>
    <name type="synonym">Aspergillus awamori var. kawachi</name>
    <dbReference type="NCBI Taxonomy" id="1069201"/>
    <lineage>
        <taxon>Eukaryota</taxon>
        <taxon>Fungi</taxon>
        <taxon>Dikarya</taxon>
        <taxon>Ascomycota</taxon>
        <taxon>Pezizomycotina</taxon>
        <taxon>Eurotiomycetes</taxon>
        <taxon>Eurotiomycetidae</taxon>
        <taxon>Eurotiales</taxon>
        <taxon>Aspergillaceae</taxon>
        <taxon>Aspergillus</taxon>
        <taxon>Aspergillus subgen. Circumdati</taxon>
    </lineage>
</organism>
<dbReference type="Proteomes" id="UP000075230">
    <property type="component" value="Unassembled WGS sequence"/>
</dbReference>
<feature type="transmembrane region" description="Helical" evidence="1">
    <location>
        <begin position="49"/>
        <end position="70"/>
    </location>
</feature>
<gene>
    <name evidence="2" type="ORF">RIB2604_04000020</name>
</gene>
<reference evidence="2 3" key="1">
    <citation type="journal article" date="2016" name="DNA Res.">
        <title>Genome sequence of Aspergillus luchuensis NBRC 4314.</title>
        <authorList>
            <person name="Yamada O."/>
            <person name="Machida M."/>
            <person name="Hosoyama A."/>
            <person name="Goto M."/>
            <person name="Takahashi T."/>
            <person name="Futagami T."/>
            <person name="Yamagata Y."/>
            <person name="Takeuchi M."/>
            <person name="Kobayashi T."/>
            <person name="Koike H."/>
            <person name="Abe K."/>
            <person name="Asai K."/>
            <person name="Arita M."/>
            <person name="Fujita N."/>
            <person name="Fukuda K."/>
            <person name="Higa K."/>
            <person name="Horikawa H."/>
            <person name="Ishikawa T."/>
            <person name="Jinno K."/>
            <person name="Kato Y."/>
            <person name="Kirimura K."/>
            <person name="Mizutani O."/>
            <person name="Nakasone K."/>
            <person name="Sano M."/>
            <person name="Shiraishi Y."/>
            <person name="Tsukahara M."/>
            <person name="Gomi K."/>
        </authorList>
    </citation>
    <scope>NUCLEOTIDE SEQUENCE [LARGE SCALE GENOMIC DNA]</scope>
    <source>
        <strain evidence="2 3">RIB 2604</strain>
    </source>
</reference>
<comment type="caution">
    <text evidence="2">The sequence shown here is derived from an EMBL/GenBank/DDBJ whole genome shotgun (WGS) entry which is preliminary data.</text>
</comment>
<sequence>MQCVFLYIPACRPHYAGSDFAGFLRSAFACGTVLFSRPLYENLGLMPGYSLLAGLTIGCVVGTHALYRYVEVLRR</sequence>
<keyword evidence="1" id="KW-0472">Membrane</keyword>
<accession>A0A146G0C4</accession>
<keyword evidence="1" id="KW-1133">Transmembrane helix</keyword>
<dbReference type="AlphaFoldDB" id="A0A146G0C4"/>
<name>A0A146G0C4_ASPKA</name>
<keyword evidence="1" id="KW-0812">Transmembrane</keyword>